<dbReference type="AlphaFoldDB" id="M7CHF6"/>
<dbReference type="Proteomes" id="UP000031443">
    <property type="component" value="Unassembled WGS sequence"/>
</dbReference>
<gene>
    <name evidence="2" type="ORF">UY3_02490</name>
</gene>
<proteinExistence type="predicted"/>
<dbReference type="EMBL" id="KB514175">
    <property type="protein sequence ID" value="EMP40327.1"/>
    <property type="molecule type" value="Genomic_DNA"/>
</dbReference>
<keyword evidence="3" id="KW-1185">Reference proteome</keyword>
<feature type="compositionally biased region" description="Basic and acidic residues" evidence="1">
    <location>
        <begin position="84"/>
        <end position="93"/>
    </location>
</feature>
<organism evidence="2 3">
    <name type="scientific">Chelonia mydas</name>
    <name type="common">Green sea-turtle</name>
    <name type="synonym">Chelonia agassizi</name>
    <dbReference type="NCBI Taxonomy" id="8469"/>
    <lineage>
        <taxon>Eukaryota</taxon>
        <taxon>Metazoa</taxon>
        <taxon>Chordata</taxon>
        <taxon>Craniata</taxon>
        <taxon>Vertebrata</taxon>
        <taxon>Euteleostomi</taxon>
        <taxon>Archelosauria</taxon>
        <taxon>Testudinata</taxon>
        <taxon>Testudines</taxon>
        <taxon>Cryptodira</taxon>
        <taxon>Durocryptodira</taxon>
        <taxon>Americhelydia</taxon>
        <taxon>Chelonioidea</taxon>
        <taxon>Cheloniidae</taxon>
        <taxon>Chelonia</taxon>
    </lineage>
</organism>
<evidence type="ECO:0000256" key="1">
    <source>
        <dbReference type="SAM" id="MobiDB-lite"/>
    </source>
</evidence>
<evidence type="ECO:0000313" key="3">
    <source>
        <dbReference type="Proteomes" id="UP000031443"/>
    </source>
</evidence>
<reference evidence="3" key="1">
    <citation type="journal article" date="2013" name="Nat. Genet.">
        <title>The draft genomes of soft-shell turtle and green sea turtle yield insights into the development and evolution of the turtle-specific body plan.</title>
        <authorList>
            <person name="Wang Z."/>
            <person name="Pascual-Anaya J."/>
            <person name="Zadissa A."/>
            <person name="Li W."/>
            <person name="Niimura Y."/>
            <person name="Huang Z."/>
            <person name="Li C."/>
            <person name="White S."/>
            <person name="Xiong Z."/>
            <person name="Fang D."/>
            <person name="Wang B."/>
            <person name="Ming Y."/>
            <person name="Chen Y."/>
            <person name="Zheng Y."/>
            <person name="Kuraku S."/>
            <person name="Pignatelli M."/>
            <person name="Herrero J."/>
            <person name="Beal K."/>
            <person name="Nozawa M."/>
            <person name="Li Q."/>
            <person name="Wang J."/>
            <person name="Zhang H."/>
            <person name="Yu L."/>
            <person name="Shigenobu S."/>
            <person name="Wang J."/>
            <person name="Liu J."/>
            <person name="Flicek P."/>
            <person name="Searle S."/>
            <person name="Wang J."/>
            <person name="Kuratani S."/>
            <person name="Yin Y."/>
            <person name="Aken B."/>
            <person name="Zhang G."/>
            <person name="Irie N."/>
        </authorList>
    </citation>
    <scope>NUCLEOTIDE SEQUENCE [LARGE SCALE GENOMIC DNA]</scope>
</reference>
<accession>M7CHF6</accession>
<sequence>MRRQAVRQVVGPGCERQSEKSLSGRLPHSSPSVDLRGEEDTAACELGFSSPGSPTSVRGGSETICFYKEQHVILGEDPTTTPHNIEDTSEKPKPQPAGMNSEDEEEEDDGRHMTMGPAMLHARTCLRLHIVQSVLAVENRQMHLDVNRLAMNSQLNYSYHV</sequence>
<protein>
    <submittedName>
        <fullName evidence="2">Uncharacterized protein</fullName>
    </submittedName>
</protein>
<feature type="region of interest" description="Disordered" evidence="1">
    <location>
        <begin position="1"/>
        <end position="61"/>
    </location>
</feature>
<evidence type="ECO:0000313" key="2">
    <source>
        <dbReference type="EMBL" id="EMP40327.1"/>
    </source>
</evidence>
<name>M7CHF6_CHEMY</name>
<feature type="region of interest" description="Disordered" evidence="1">
    <location>
        <begin position="75"/>
        <end position="112"/>
    </location>
</feature>